<gene>
    <name evidence="2" type="ORF">HALLA_05850</name>
</gene>
<dbReference type="Gene3D" id="1.10.150.130">
    <property type="match status" value="1"/>
</dbReference>
<evidence type="ECO:0000256" key="1">
    <source>
        <dbReference type="ARBA" id="ARBA00023125"/>
    </source>
</evidence>
<reference evidence="2 3" key="1">
    <citation type="submission" date="2014-01" db="EMBL/GenBank/DDBJ databases">
        <authorList>
            <consortium name="DOE Joint Genome Institute"/>
            <person name="Anderson I."/>
            <person name="Huntemann M."/>
            <person name="Han J."/>
            <person name="Chen A."/>
            <person name="Kyrpides N."/>
            <person name="Mavromatis K."/>
            <person name="Markowitz V."/>
            <person name="Palaniappan K."/>
            <person name="Ivanova N."/>
            <person name="Schaumberg A."/>
            <person name="Pati A."/>
            <person name="Liolios K."/>
            <person name="Nordberg H.P."/>
            <person name="Cantor M.N."/>
            <person name="Hua S.X."/>
            <person name="Woyke T."/>
        </authorList>
    </citation>
    <scope>NUCLEOTIDE SEQUENCE [LARGE SCALE GENOMIC DNA]</scope>
    <source>
        <strain evidence="2 3">XH-48</strain>
    </source>
</reference>
<organism evidence="2 3">
    <name type="scientific">Halostagnicola larsenii XH-48</name>
    <dbReference type="NCBI Taxonomy" id="797299"/>
    <lineage>
        <taxon>Archaea</taxon>
        <taxon>Methanobacteriati</taxon>
        <taxon>Methanobacteriota</taxon>
        <taxon>Stenosarchaea group</taxon>
        <taxon>Halobacteria</taxon>
        <taxon>Halobacteriales</taxon>
        <taxon>Natrialbaceae</taxon>
        <taxon>Halostagnicola</taxon>
    </lineage>
</organism>
<sequence>MSLKPTPPHDAKNRYLNDKKPGVTKKTFKNYRTMTRQFCDWLDGQGITDLTTSIARLSSDLRNTACRT</sequence>
<name>W0JTV5_9EURY</name>
<dbReference type="EMBL" id="CP007055">
    <property type="protein sequence ID" value="AHG00737.1"/>
    <property type="molecule type" value="Genomic_DNA"/>
</dbReference>
<dbReference type="STRING" id="797299.HALLA_05850"/>
<accession>W0JTV5</accession>
<evidence type="ECO:0000313" key="3">
    <source>
        <dbReference type="Proteomes" id="UP000019024"/>
    </source>
</evidence>
<dbReference type="KEGG" id="hlr:HALLA_05850"/>
<keyword evidence="3" id="KW-1185">Reference proteome</keyword>
<evidence type="ECO:0000313" key="2">
    <source>
        <dbReference type="EMBL" id="AHG00737.1"/>
    </source>
</evidence>
<dbReference type="RefSeq" id="WP_242406176.1">
    <property type="nucleotide sequence ID" value="NZ_CP007055.1"/>
</dbReference>
<proteinExistence type="predicted"/>
<dbReference type="GO" id="GO:0003677">
    <property type="term" value="F:DNA binding"/>
    <property type="evidence" value="ECO:0007669"/>
    <property type="project" value="UniProtKB-KW"/>
</dbReference>
<dbReference type="HOGENOM" id="CLU_2783911_0_0_2"/>
<protein>
    <recommendedName>
        <fullName evidence="4">Core-binding (CB) domain-containing protein</fullName>
    </recommendedName>
</protein>
<dbReference type="AlphaFoldDB" id="W0JTV5"/>
<evidence type="ECO:0008006" key="4">
    <source>
        <dbReference type="Google" id="ProtNLM"/>
    </source>
</evidence>
<dbReference type="InterPro" id="IPR010998">
    <property type="entry name" value="Integrase_recombinase_N"/>
</dbReference>
<dbReference type="GeneID" id="71203760"/>
<keyword evidence="1" id="KW-0238">DNA-binding</keyword>
<dbReference type="Proteomes" id="UP000019024">
    <property type="component" value="Chromosome"/>
</dbReference>